<dbReference type="Proteomes" id="UP000682739">
    <property type="component" value="Chromosome"/>
</dbReference>
<evidence type="ECO:0000313" key="1">
    <source>
        <dbReference type="EMBL" id="QTH64970.1"/>
    </source>
</evidence>
<dbReference type="RefSeq" id="WP_208833005.1">
    <property type="nucleotide sequence ID" value="NZ_CP072110.1"/>
</dbReference>
<gene>
    <name evidence="1" type="ORF">J1N51_05845</name>
</gene>
<dbReference type="InterPro" id="IPR008551">
    <property type="entry name" value="TANGO2"/>
</dbReference>
<name>A0A975DD51_9GAMM</name>
<protein>
    <submittedName>
        <fullName evidence="1">NRDE family protein</fullName>
    </submittedName>
</protein>
<dbReference type="EMBL" id="CP072110">
    <property type="protein sequence ID" value="QTH64970.1"/>
    <property type="molecule type" value="Genomic_DNA"/>
</dbReference>
<accession>A0A975DD51</accession>
<dbReference type="AlphaFoldDB" id="A0A975DD51"/>
<dbReference type="KEGG" id="psym:J1N51_05845"/>
<evidence type="ECO:0000313" key="2">
    <source>
        <dbReference type="Proteomes" id="UP000682739"/>
    </source>
</evidence>
<keyword evidence="2" id="KW-1185">Reference proteome</keyword>
<dbReference type="Pfam" id="PF05742">
    <property type="entry name" value="TANGO2"/>
    <property type="match status" value="1"/>
</dbReference>
<organism evidence="1 2">
    <name type="scientific">Psychrosphaera ytuae</name>
    <dbReference type="NCBI Taxonomy" id="2820710"/>
    <lineage>
        <taxon>Bacteria</taxon>
        <taxon>Pseudomonadati</taxon>
        <taxon>Pseudomonadota</taxon>
        <taxon>Gammaproteobacteria</taxon>
        <taxon>Alteromonadales</taxon>
        <taxon>Pseudoalteromonadaceae</taxon>
        <taxon>Psychrosphaera</taxon>
    </lineage>
</organism>
<reference evidence="1" key="1">
    <citation type="submission" date="2021-03" db="EMBL/GenBank/DDBJ databases">
        <title>Description of Psychrosphaera ytuae sp. nov. isolated from deep sea sediment of South China Sea.</title>
        <authorList>
            <person name="Zhang J."/>
            <person name="Xu X.-D."/>
        </authorList>
    </citation>
    <scope>NUCLEOTIDE SEQUENCE</scope>
    <source>
        <strain evidence="1">MTZ26</strain>
    </source>
</reference>
<sequence>MCSLNWREFDDHIGLVFTRDEAIQRPKALPPQRFSKAGVEYLMPVDPVGQGSWIAVNNAGFTVFLLNDYQGVLKPNSSDLQSRGQLIRAVAQCNTIEAIKGVVEAWSLERSQPFVLGVLHQDKQRRGMVHYSGTETQLVWQPLPQQLYSSGDPEVNDIIRARTAYVDQQQVGSLEDLIRLHQSHKPLVNDDFIYSLCMHREVAESQSITVVSMTKGEVEMRYFAGSPCQLEPANWITKQISCSHRL</sequence>
<proteinExistence type="predicted"/>